<feature type="binding site" evidence="6">
    <location>
        <position position="103"/>
    </location>
    <ligand>
        <name>FMN</name>
        <dbReference type="ChEBI" id="CHEBI:58210"/>
    </ligand>
</feature>
<comment type="similarity">
    <text evidence="5">Belongs to the NtaA/SnaA/DszA monooxygenase family.</text>
</comment>
<evidence type="ECO:0000256" key="5">
    <source>
        <dbReference type="ARBA" id="ARBA00033748"/>
    </source>
</evidence>
<keyword evidence="3" id="KW-0560">Oxidoreductase</keyword>
<dbReference type="NCBIfam" id="TIGR03860">
    <property type="entry name" value="FMN_nitrolo"/>
    <property type="match status" value="1"/>
</dbReference>
<sequence length="459" mass="50597">MGKRNTQLSLGAFLQATGHHVASWRHPDADADAGINFAHYKAVTQLAERAKFDAIFLADGVAVRDRAANLEALSRNGKLATFEPLTLFSALATVTERIGFIATASTSYNEPYHLARQFASLDWLSDGRAGWNVVTSGTEAEALNFNREHHFEHATRYERADEFVDVVTGLWDSWEDDAFGIDKESGVFFDQDKLHVLNHVGTHFSVKGPLNVARPPQGHPVIVQAGASEPGKELAARTAEVIFTAWQTLEEAQAFYADVKGRLARYGRSPEQLKVMPGIFPVIGRTQQEAEEKYQLLQSLIHPSVGLALLGGLYGGKDLSGHPLDAPPPPFPDDTNGSKSRLKLVRDLAEREGLTLRQLYERIAGARGHWTVVGTPEHIADQLQLWFESHAADGFNVMPPWLPGGLEEFVEHVVPILQQRGLFRTEYTGRTLREHLGLARPGNRHALSVDQASATLQTA</sequence>
<accession>A0A1W1XGF0</accession>
<feature type="binding site" evidence="6">
    <location>
        <position position="228"/>
    </location>
    <ligand>
        <name>FMN</name>
        <dbReference type="ChEBI" id="CHEBI:58210"/>
    </ligand>
</feature>
<feature type="binding site" evidence="6">
    <location>
        <position position="59"/>
    </location>
    <ligand>
        <name>FMN</name>
        <dbReference type="ChEBI" id="CHEBI:58210"/>
    </ligand>
</feature>
<keyword evidence="4 8" id="KW-0503">Monooxygenase</keyword>
<dbReference type="Gene3D" id="3.20.20.30">
    <property type="entry name" value="Luciferase-like domain"/>
    <property type="match status" value="1"/>
</dbReference>
<keyword evidence="9" id="KW-1185">Reference proteome</keyword>
<dbReference type="InterPro" id="IPR051260">
    <property type="entry name" value="Diverse_substr_monoxygenases"/>
</dbReference>
<dbReference type="AlphaFoldDB" id="A0A1W1XGF0"/>
<evidence type="ECO:0000256" key="1">
    <source>
        <dbReference type="ARBA" id="ARBA00022630"/>
    </source>
</evidence>
<evidence type="ECO:0000256" key="6">
    <source>
        <dbReference type="PIRSR" id="PIRSR000337-1"/>
    </source>
</evidence>
<name>A0A1W1XGF0_9NEIS</name>
<dbReference type="Pfam" id="PF00296">
    <property type="entry name" value="Bac_luciferase"/>
    <property type="match status" value="1"/>
</dbReference>
<evidence type="ECO:0000256" key="4">
    <source>
        <dbReference type="ARBA" id="ARBA00023033"/>
    </source>
</evidence>
<dbReference type="PANTHER" id="PTHR30011:SF16">
    <property type="entry name" value="C2H2 FINGER DOMAIN TRANSCRIPTION FACTOR (EUROFUNG)-RELATED"/>
    <property type="match status" value="1"/>
</dbReference>
<dbReference type="STRING" id="1121001.SAMN02745857_01417"/>
<dbReference type="OrthoDB" id="4505903at2"/>
<dbReference type="Proteomes" id="UP000192761">
    <property type="component" value="Unassembled WGS sequence"/>
</dbReference>
<keyword evidence="2 6" id="KW-0288">FMN</keyword>
<evidence type="ECO:0000313" key="8">
    <source>
        <dbReference type="EMBL" id="SMC22608.1"/>
    </source>
</evidence>
<keyword evidence="1 6" id="KW-0285">Flavoprotein</keyword>
<evidence type="ECO:0000313" key="9">
    <source>
        <dbReference type="Proteomes" id="UP000192761"/>
    </source>
</evidence>
<protein>
    <submittedName>
        <fullName evidence="8">Alkanesulfonate monooxygenase</fullName>
    </submittedName>
</protein>
<dbReference type="GO" id="GO:0016705">
    <property type="term" value="F:oxidoreductase activity, acting on paired donors, with incorporation or reduction of molecular oxygen"/>
    <property type="evidence" value="ECO:0007669"/>
    <property type="project" value="InterPro"/>
</dbReference>
<dbReference type="InterPro" id="IPR011251">
    <property type="entry name" value="Luciferase-like_dom"/>
</dbReference>
<dbReference type="InterPro" id="IPR036661">
    <property type="entry name" value="Luciferase-like_sf"/>
</dbReference>
<dbReference type="EMBL" id="FWXD01000007">
    <property type="protein sequence ID" value="SMC22608.1"/>
    <property type="molecule type" value="Genomic_DNA"/>
</dbReference>
<dbReference type="CDD" id="cd01095">
    <property type="entry name" value="Nitrilotriacetate_monoxgenase"/>
    <property type="match status" value="1"/>
</dbReference>
<dbReference type="PANTHER" id="PTHR30011">
    <property type="entry name" value="ALKANESULFONATE MONOOXYGENASE-RELATED"/>
    <property type="match status" value="1"/>
</dbReference>
<proteinExistence type="inferred from homology"/>
<dbReference type="RefSeq" id="WP_084090086.1">
    <property type="nucleotide sequence ID" value="NZ_FWXD01000007.1"/>
</dbReference>
<organism evidence="8 9">
    <name type="scientific">Andreprevotia lacus DSM 23236</name>
    <dbReference type="NCBI Taxonomy" id="1121001"/>
    <lineage>
        <taxon>Bacteria</taxon>
        <taxon>Pseudomonadati</taxon>
        <taxon>Pseudomonadota</taxon>
        <taxon>Betaproteobacteria</taxon>
        <taxon>Neisseriales</taxon>
        <taxon>Chitinibacteraceae</taxon>
        <taxon>Andreprevotia</taxon>
    </lineage>
</organism>
<feature type="binding site" evidence="6">
    <location>
        <position position="157"/>
    </location>
    <ligand>
        <name>FMN</name>
        <dbReference type="ChEBI" id="CHEBI:58210"/>
    </ligand>
</feature>
<feature type="binding site" evidence="6">
    <location>
        <position position="153"/>
    </location>
    <ligand>
        <name>FMN</name>
        <dbReference type="ChEBI" id="CHEBI:58210"/>
    </ligand>
</feature>
<dbReference type="GO" id="GO:0004497">
    <property type="term" value="F:monooxygenase activity"/>
    <property type="evidence" value="ECO:0007669"/>
    <property type="project" value="UniProtKB-KW"/>
</dbReference>
<dbReference type="InterPro" id="IPR016215">
    <property type="entry name" value="NTA_MOA"/>
</dbReference>
<dbReference type="PIRSF" id="PIRSF000337">
    <property type="entry name" value="NTA_MOA"/>
    <property type="match status" value="1"/>
</dbReference>
<evidence type="ECO:0000256" key="2">
    <source>
        <dbReference type="ARBA" id="ARBA00022643"/>
    </source>
</evidence>
<dbReference type="SUPFAM" id="SSF51679">
    <property type="entry name" value="Bacterial luciferase-like"/>
    <property type="match status" value="1"/>
</dbReference>
<reference evidence="8 9" key="1">
    <citation type="submission" date="2017-04" db="EMBL/GenBank/DDBJ databases">
        <authorList>
            <person name="Afonso C.L."/>
            <person name="Miller P.J."/>
            <person name="Scott M.A."/>
            <person name="Spackman E."/>
            <person name="Goraichik I."/>
            <person name="Dimitrov K.M."/>
            <person name="Suarez D.L."/>
            <person name="Swayne D.E."/>
        </authorList>
    </citation>
    <scope>NUCLEOTIDE SEQUENCE [LARGE SCALE GENOMIC DNA]</scope>
    <source>
        <strain evidence="8 9">DSM 23236</strain>
    </source>
</reference>
<evidence type="ECO:0000259" key="7">
    <source>
        <dbReference type="Pfam" id="PF00296"/>
    </source>
</evidence>
<feature type="domain" description="Luciferase-like" evidence="7">
    <location>
        <begin position="20"/>
        <end position="388"/>
    </location>
</feature>
<gene>
    <name evidence="8" type="ORF">SAMN02745857_01417</name>
</gene>
<evidence type="ECO:0000256" key="3">
    <source>
        <dbReference type="ARBA" id="ARBA00023002"/>
    </source>
</evidence>